<accession>A0A1Y5XS39</accession>
<feature type="transmembrane region" description="Helical" evidence="2">
    <location>
        <begin position="6"/>
        <end position="24"/>
    </location>
</feature>
<gene>
    <name evidence="3" type="ORF">SAMN05661093_05070</name>
</gene>
<dbReference type="EMBL" id="FWXV01000004">
    <property type="protein sequence ID" value="SMD14567.1"/>
    <property type="molecule type" value="Genomic_DNA"/>
</dbReference>
<name>A0A1Y5XS39_KIBAR</name>
<evidence type="ECO:0000313" key="3">
    <source>
        <dbReference type="EMBL" id="SMD14567.1"/>
    </source>
</evidence>
<protein>
    <submittedName>
        <fullName evidence="3">Uncharacterized protein</fullName>
    </submittedName>
</protein>
<keyword evidence="2" id="KW-0472">Membrane</keyword>
<dbReference type="RefSeq" id="WP_084429512.1">
    <property type="nucleotide sequence ID" value="NZ_FWXV01000004.1"/>
</dbReference>
<keyword evidence="4" id="KW-1185">Reference proteome</keyword>
<feature type="region of interest" description="Disordered" evidence="1">
    <location>
        <begin position="54"/>
        <end position="74"/>
    </location>
</feature>
<keyword evidence="2" id="KW-0812">Transmembrane</keyword>
<evidence type="ECO:0000313" key="4">
    <source>
        <dbReference type="Proteomes" id="UP000192674"/>
    </source>
</evidence>
<evidence type="ECO:0000256" key="1">
    <source>
        <dbReference type="SAM" id="MobiDB-lite"/>
    </source>
</evidence>
<organism evidence="3 4">
    <name type="scientific">Kibdelosporangium aridum</name>
    <dbReference type="NCBI Taxonomy" id="2030"/>
    <lineage>
        <taxon>Bacteria</taxon>
        <taxon>Bacillati</taxon>
        <taxon>Actinomycetota</taxon>
        <taxon>Actinomycetes</taxon>
        <taxon>Pseudonocardiales</taxon>
        <taxon>Pseudonocardiaceae</taxon>
        <taxon>Kibdelosporangium</taxon>
    </lineage>
</organism>
<proteinExistence type="predicted"/>
<dbReference type="Proteomes" id="UP000192674">
    <property type="component" value="Unassembled WGS sequence"/>
</dbReference>
<sequence>MTGPVWLVLLLAAGLVSVVWWLIVDWRRDVRQAKAAARTAHDFFAPVGRHRDLESDDRTEPLFGEAPSKQPRQIPVQELLTRTEGEGSALRLNWRREDEQRARGADEPWTAGDFPTAVLPIVTPDAL</sequence>
<evidence type="ECO:0000256" key="2">
    <source>
        <dbReference type="SAM" id="Phobius"/>
    </source>
</evidence>
<reference evidence="3 4" key="1">
    <citation type="submission" date="2017-04" db="EMBL/GenBank/DDBJ databases">
        <authorList>
            <person name="Afonso C.L."/>
            <person name="Miller P.J."/>
            <person name="Scott M.A."/>
            <person name="Spackman E."/>
            <person name="Goraichik I."/>
            <person name="Dimitrov K.M."/>
            <person name="Suarez D.L."/>
            <person name="Swayne D.E."/>
        </authorList>
    </citation>
    <scope>NUCLEOTIDE SEQUENCE [LARGE SCALE GENOMIC DNA]</scope>
    <source>
        <strain evidence="3 4">DSM 43828</strain>
    </source>
</reference>
<keyword evidence="2" id="KW-1133">Transmembrane helix</keyword>
<dbReference type="OrthoDB" id="9910334at2"/>
<dbReference type="AlphaFoldDB" id="A0A1Y5XS39"/>